<dbReference type="AlphaFoldDB" id="A0A6L5GQ34"/>
<keyword evidence="2 8" id="KW-1003">Cell membrane</keyword>
<reference evidence="9" key="1">
    <citation type="journal article" date="2020" name="Appl. Environ. Microbiol.">
        <title>Medium-Chain Fatty Acid Synthesis by 'Candidatus Weimeria bifida' gen. nov., sp. nov., and 'Candidatus Pseudoramibacter fermentans' sp. nov.</title>
        <authorList>
            <person name="Scarborough M.J."/>
            <person name="Myers K.S."/>
            <person name="Donohue T.J."/>
            <person name="Noguera D.R."/>
        </authorList>
    </citation>
    <scope>NUCLEOTIDE SEQUENCE</scope>
    <source>
        <strain evidence="9">EUB1.1</strain>
    </source>
</reference>
<evidence type="ECO:0000256" key="1">
    <source>
        <dbReference type="ARBA" id="ARBA00022448"/>
    </source>
</evidence>
<name>A0A6L5GQ34_9FIRM</name>
<dbReference type="EMBL" id="VOGB01000003">
    <property type="protein sequence ID" value="MQM72203.1"/>
    <property type="molecule type" value="Genomic_DNA"/>
</dbReference>
<dbReference type="InterPro" id="IPR003810">
    <property type="entry name" value="Mntp/YtaF"/>
</dbReference>
<feature type="transmembrane region" description="Helical" evidence="8">
    <location>
        <begin position="147"/>
        <end position="170"/>
    </location>
</feature>
<evidence type="ECO:0000313" key="10">
    <source>
        <dbReference type="Proteomes" id="UP000473648"/>
    </source>
</evidence>
<dbReference type="Pfam" id="PF02659">
    <property type="entry name" value="Mntp"/>
    <property type="match status" value="1"/>
</dbReference>
<keyword evidence="4 8" id="KW-1133">Transmembrane helix</keyword>
<feature type="transmembrane region" description="Helical" evidence="8">
    <location>
        <begin position="48"/>
        <end position="68"/>
    </location>
</feature>
<dbReference type="GO" id="GO:0005384">
    <property type="term" value="F:manganese ion transmembrane transporter activity"/>
    <property type="evidence" value="ECO:0007669"/>
    <property type="project" value="UniProtKB-UniRule"/>
</dbReference>
<evidence type="ECO:0000256" key="7">
    <source>
        <dbReference type="ARBA" id="ARBA00023211"/>
    </source>
</evidence>
<comment type="caution">
    <text evidence="9">The sequence shown here is derived from an EMBL/GenBank/DDBJ whole genome shotgun (WGS) entry which is preliminary data.</text>
</comment>
<evidence type="ECO:0000313" key="9">
    <source>
        <dbReference type="EMBL" id="MQM72203.1"/>
    </source>
</evidence>
<feature type="transmembrane region" description="Helical" evidence="8">
    <location>
        <begin position="80"/>
        <end position="99"/>
    </location>
</feature>
<dbReference type="InterPro" id="IPR022929">
    <property type="entry name" value="Put_MntP"/>
</dbReference>
<sequence length="202" mass="21496">MRHQRRTQRNMGFIGILLLAFGLAMDSSAVSACEGLAMPKYNAKLAATIALSYGGAEGLMSFLGWLLGSQFFNLISSFDHWVVFILLSIVGGKMIWDAFHEDPADQAKASSEHFTPQEIILLSIVTSVDALAAGVSFAFIKINVPVAVITITAVSAGCSFGATLIGHFISAKFGRVAEVAGGFILFLIGLYVLLHDLGVIAL</sequence>
<comment type="function">
    <text evidence="8">Probably functions as a manganese efflux pump.</text>
</comment>
<protein>
    <recommendedName>
        <fullName evidence="8">Putative manganese efflux pump MntP</fullName>
    </recommendedName>
</protein>
<gene>
    <name evidence="8" type="primary">mntP</name>
    <name evidence="9" type="ORF">FRC53_01975</name>
</gene>
<keyword evidence="5 8" id="KW-0406">Ion transport</keyword>
<proteinExistence type="inferred from homology"/>
<dbReference type="GO" id="GO:0005886">
    <property type="term" value="C:plasma membrane"/>
    <property type="evidence" value="ECO:0007669"/>
    <property type="project" value="UniProtKB-SubCell"/>
</dbReference>
<dbReference type="HAMAP" id="MF_01521">
    <property type="entry name" value="MntP_pump"/>
    <property type="match status" value="1"/>
</dbReference>
<feature type="transmembrane region" description="Helical" evidence="8">
    <location>
        <begin position="176"/>
        <end position="194"/>
    </location>
</feature>
<comment type="similarity">
    <text evidence="8">Belongs to the MntP (TC 9.B.29) family.</text>
</comment>
<keyword evidence="3 8" id="KW-0812">Transmembrane</keyword>
<dbReference type="PANTHER" id="PTHR35529">
    <property type="entry name" value="MANGANESE EFFLUX PUMP MNTP-RELATED"/>
    <property type="match status" value="1"/>
</dbReference>
<evidence type="ECO:0000256" key="3">
    <source>
        <dbReference type="ARBA" id="ARBA00022692"/>
    </source>
</evidence>
<organism evidence="9 10">
    <name type="scientific">Candidatus Pseudoramibacter fermentans</name>
    <dbReference type="NCBI Taxonomy" id="2594427"/>
    <lineage>
        <taxon>Bacteria</taxon>
        <taxon>Bacillati</taxon>
        <taxon>Bacillota</taxon>
        <taxon>Clostridia</taxon>
        <taxon>Eubacteriales</taxon>
        <taxon>Eubacteriaceae</taxon>
        <taxon>Pseudoramibacter</taxon>
    </lineage>
</organism>
<evidence type="ECO:0000256" key="8">
    <source>
        <dbReference type="HAMAP-Rule" id="MF_01521"/>
    </source>
</evidence>
<keyword evidence="7 8" id="KW-0464">Manganese</keyword>
<comment type="subcellular location">
    <subcellularLocation>
        <location evidence="8">Cell membrane</location>
        <topology evidence="8">Multi-pass membrane protein</topology>
    </subcellularLocation>
</comment>
<evidence type="ECO:0000256" key="2">
    <source>
        <dbReference type="ARBA" id="ARBA00022475"/>
    </source>
</evidence>
<accession>A0A6L5GQ34</accession>
<evidence type="ECO:0000256" key="4">
    <source>
        <dbReference type="ARBA" id="ARBA00022989"/>
    </source>
</evidence>
<evidence type="ECO:0000256" key="5">
    <source>
        <dbReference type="ARBA" id="ARBA00023065"/>
    </source>
</evidence>
<feature type="transmembrane region" description="Helical" evidence="8">
    <location>
        <begin position="119"/>
        <end position="140"/>
    </location>
</feature>
<keyword evidence="6 8" id="KW-0472">Membrane</keyword>
<evidence type="ECO:0000256" key="6">
    <source>
        <dbReference type="ARBA" id="ARBA00023136"/>
    </source>
</evidence>
<keyword evidence="1 8" id="KW-0813">Transport</keyword>
<dbReference type="Proteomes" id="UP000473648">
    <property type="component" value="Unassembled WGS sequence"/>
</dbReference>
<keyword evidence="10" id="KW-1185">Reference proteome</keyword>
<dbReference type="PANTHER" id="PTHR35529:SF1">
    <property type="entry name" value="MANGANESE EFFLUX PUMP MNTP-RELATED"/>
    <property type="match status" value="1"/>
</dbReference>